<dbReference type="GO" id="GO:0016779">
    <property type="term" value="F:nucleotidyltransferase activity"/>
    <property type="evidence" value="ECO:0007669"/>
    <property type="project" value="UniProtKB-KW"/>
</dbReference>
<dbReference type="Gene3D" id="3.90.79.10">
    <property type="entry name" value="Nucleoside Triphosphate Pyrophosphohydrolase"/>
    <property type="match status" value="1"/>
</dbReference>
<dbReference type="CDD" id="cd18873">
    <property type="entry name" value="NUDIX_NadM_like"/>
    <property type="match status" value="1"/>
</dbReference>
<dbReference type="Pfam" id="PF00293">
    <property type="entry name" value="NUDIX"/>
    <property type="match status" value="1"/>
</dbReference>
<keyword evidence="4" id="KW-0808">Transferase</keyword>
<proteinExistence type="predicted"/>
<dbReference type="OrthoDB" id="9761969at2"/>
<comment type="caution">
    <text evidence="4">The sequence shown here is derived from an EMBL/GenBank/DDBJ whole genome shotgun (WGS) entry which is preliminary data.</text>
</comment>
<dbReference type="SUPFAM" id="SSF55811">
    <property type="entry name" value="Nudix"/>
    <property type="match status" value="1"/>
</dbReference>
<feature type="domain" description="Nudix hydrolase" evidence="3">
    <location>
        <begin position="216"/>
        <end position="352"/>
    </location>
</feature>
<dbReference type="EMBL" id="PVUF01000002">
    <property type="protein sequence ID" value="PRZ49519.1"/>
    <property type="molecule type" value="Genomic_DNA"/>
</dbReference>
<dbReference type="InterPro" id="IPR000086">
    <property type="entry name" value="NUDIX_hydrolase_dom"/>
</dbReference>
<evidence type="ECO:0000256" key="1">
    <source>
        <dbReference type="ARBA" id="ARBA00001946"/>
    </source>
</evidence>
<dbReference type="PANTHER" id="PTHR43736:SF1">
    <property type="entry name" value="DIHYDRONEOPTERIN TRIPHOSPHATE DIPHOSPHATASE"/>
    <property type="match status" value="1"/>
</dbReference>
<keyword evidence="4" id="KW-0548">Nucleotidyltransferase</keyword>
<name>A0A2T1ALN6_TRISK</name>
<comment type="cofactor">
    <cofactor evidence="1">
        <name>Mg(2+)</name>
        <dbReference type="ChEBI" id="CHEBI:18420"/>
    </cofactor>
</comment>
<dbReference type="RefSeq" id="WP_106162579.1">
    <property type="nucleotide sequence ID" value="NZ_PVUF01000002.1"/>
</dbReference>
<reference evidence="4 5" key="1">
    <citation type="submission" date="2018-03" db="EMBL/GenBank/DDBJ databases">
        <title>Genomic Encyclopedia of Archaeal and Bacterial Type Strains, Phase II (KMG-II): from individual species to whole genera.</title>
        <authorList>
            <person name="Goeker M."/>
        </authorList>
    </citation>
    <scope>NUCLEOTIDE SEQUENCE [LARGE SCALE GENOMIC DNA]</scope>
    <source>
        <strain evidence="4 5">DSM 25328</strain>
    </source>
</reference>
<dbReference type="Gene3D" id="3.40.50.620">
    <property type="entry name" value="HUPs"/>
    <property type="match status" value="1"/>
</dbReference>
<evidence type="ECO:0000313" key="5">
    <source>
        <dbReference type="Proteomes" id="UP000237718"/>
    </source>
</evidence>
<organism evidence="4 5">
    <name type="scientific">Tritonibacter scottomollicae</name>
    <name type="common">Epibacterium scottomollicae</name>
    <dbReference type="NCBI Taxonomy" id="483013"/>
    <lineage>
        <taxon>Bacteria</taxon>
        <taxon>Pseudomonadati</taxon>
        <taxon>Pseudomonadota</taxon>
        <taxon>Alphaproteobacteria</taxon>
        <taxon>Rhodobacterales</taxon>
        <taxon>Paracoccaceae</taxon>
        <taxon>Tritonibacter</taxon>
    </lineage>
</organism>
<keyword evidence="2 4" id="KW-0378">Hydrolase</keyword>
<evidence type="ECO:0000313" key="4">
    <source>
        <dbReference type="EMBL" id="PRZ49519.1"/>
    </source>
</evidence>
<dbReference type="Proteomes" id="UP000237718">
    <property type="component" value="Unassembled WGS sequence"/>
</dbReference>
<dbReference type="PROSITE" id="PS00893">
    <property type="entry name" value="NUDIX_BOX"/>
    <property type="match status" value="1"/>
</dbReference>
<gene>
    <name evidence="4" type="ORF">CLV89_102263</name>
</gene>
<dbReference type="GO" id="GO:0016787">
    <property type="term" value="F:hydrolase activity"/>
    <property type="evidence" value="ECO:0007669"/>
    <property type="project" value="UniProtKB-KW"/>
</dbReference>
<dbReference type="InterPro" id="IPR014729">
    <property type="entry name" value="Rossmann-like_a/b/a_fold"/>
</dbReference>
<protein>
    <submittedName>
        <fullName evidence="4">Bifunctional NMN adenylyltransferase/nudix hydrolase</fullName>
    </submittedName>
</protein>
<dbReference type="InterPro" id="IPR020084">
    <property type="entry name" value="NUDIX_hydrolase_CS"/>
</dbReference>
<sequence length="371" mass="41717">MKDPDARVLAVMIGRVNPVTKAHIQILETAARAADDVLLLVGSAYRSRSFRNPLTFDERKALVRKVATGLDARLDVLPLIDTLYSDRAWAANVRMAVKAYIRARNWEEDGVKVVLTGFEKDKSSRYLKWFPEWEALPIEPLKHGGRVINATDLRRALFLDEPQADLIDSFGAAPVAAFKGWIDANPDAVQTVRDEALYIQRYREQTAAAEQVFGYPIPINTADAVVVQSGHVLMVRRGVQPGKGTLALPGGHLNRDETADQAAIRELREETRLDVPPGLLANRIRARQVFDHPERSERGWVRTEAFLFQLEDRNPMEKVKGADDAIKALWVPLDQITPDEIFEDHFDILQHFIPEIAVSYSSILMAQLQAL</sequence>
<dbReference type="InterPro" id="IPR004821">
    <property type="entry name" value="Cyt_trans-like"/>
</dbReference>
<dbReference type="PANTHER" id="PTHR43736">
    <property type="entry name" value="ADP-RIBOSE PYROPHOSPHATASE"/>
    <property type="match status" value="1"/>
</dbReference>
<dbReference type="PROSITE" id="PS51462">
    <property type="entry name" value="NUDIX"/>
    <property type="match status" value="1"/>
</dbReference>
<dbReference type="SUPFAM" id="SSF52374">
    <property type="entry name" value="Nucleotidylyl transferase"/>
    <property type="match status" value="1"/>
</dbReference>
<evidence type="ECO:0000259" key="3">
    <source>
        <dbReference type="PROSITE" id="PS51462"/>
    </source>
</evidence>
<evidence type="ECO:0000256" key="2">
    <source>
        <dbReference type="ARBA" id="ARBA00022801"/>
    </source>
</evidence>
<dbReference type="AlphaFoldDB" id="A0A2T1ALN6"/>
<accession>A0A2T1ALN6</accession>
<dbReference type="Pfam" id="PF01467">
    <property type="entry name" value="CTP_transf_like"/>
    <property type="match status" value="1"/>
</dbReference>
<dbReference type="InterPro" id="IPR015797">
    <property type="entry name" value="NUDIX_hydrolase-like_dom_sf"/>
</dbReference>